<keyword evidence="2" id="KW-0812">Transmembrane</keyword>
<evidence type="ECO:0000256" key="2">
    <source>
        <dbReference type="SAM" id="Phobius"/>
    </source>
</evidence>
<feature type="compositionally biased region" description="Basic and acidic residues" evidence="1">
    <location>
        <begin position="247"/>
        <end position="259"/>
    </location>
</feature>
<keyword evidence="4" id="KW-1185">Reference proteome</keyword>
<gene>
    <name evidence="5" type="primary">LOC116221498</name>
</gene>
<reference evidence="5" key="1">
    <citation type="submission" date="2025-08" db="UniProtKB">
        <authorList>
            <consortium name="RefSeq"/>
        </authorList>
    </citation>
    <scope>IDENTIFICATION</scope>
</reference>
<keyword evidence="3" id="KW-0732">Signal</keyword>
<feature type="compositionally biased region" description="Basic and acidic residues" evidence="1">
    <location>
        <begin position="174"/>
        <end position="189"/>
    </location>
</feature>
<feature type="compositionally biased region" description="Basic and acidic residues" evidence="1">
    <location>
        <begin position="202"/>
        <end position="211"/>
    </location>
</feature>
<feature type="region of interest" description="Disordered" evidence="1">
    <location>
        <begin position="46"/>
        <end position="88"/>
    </location>
</feature>
<feature type="transmembrane region" description="Helical" evidence="2">
    <location>
        <begin position="110"/>
        <end position="131"/>
    </location>
</feature>
<evidence type="ECO:0000256" key="1">
    <source>
        <dbReference type="SAM" id="MobiDB-lite"/>
    </source>
</evidence>
<evidence type="ECO:0000313" key="5">
    <source>
        <dbReference type="RefSeq" id="XP_031428131.1"/>
    </source>
</evidence>
<feature type="compositionally biased region" description="Polar residues" evidence="1">
    <location>
        <begin position="46"/>
        <end position="62"/>
    </location>
</feature>
<evidence type="ECO:0000256" key="3">
    <source>
        <dbReference type="SAM" id="SignalP"/>
    </source>
</evidence>
<feature type="region of interest" description="Disordered" evidence="1">
    <location>
        <begin position="172"/>
        <end position="280"/>
    </location>
</feature>
<dbReference type="OrthoDB" id="8447605at2759"/>
<proteinExistence type="predicted"/>
<dbReference type="RefSeq" id="XP_031428131.1">
    <property type="nucleotide sequence ID" value="XM_031572271.2"/>
</dbReference>
<keyword evidence="2" id="KW-1133">Transmembrane helix</keyword>
<dbReference type="GeneID" id="116221498"/>
<sequence>MKSSLLCPAILIATIFRTMAENMTDSPEPTLNTTVFEHGTTLNGTEPISTVSSDASTQFDNTTVRRKPHTSHVTKASAPPPMSSTTTNVKPVVQTCQTLTELLELRCPSVLIMGGLAIGCVILLFSTMALACQVCHLKSQIGDYSFDTYANKANGRRRADDGEPNEATIMMSEVAKEDEMEMKSETARDEEGDGESQAENNQPKEQEKDVNETPGSDQSPAEKTDAAESDKTAASGDSDAIKSSVNEAEKPEENTDEAAHNTIAETKDVTGGSKKMADAN</sequence>
<dbReference type="KEGG" id="char:116221498"/>
<feature type="compositionally biased region" description="Basic and acidic residues" evidence="1">
    <location>
        <begin position="220"/>
        <end position="231"/>
    </location>
</feature>
<protein>
    <submittedName>
        <fullName evidence="5">Uncharacterized protein LOC116221498</fullName>
    </submittedName>
</protein>
<name>A0A6P8FXA3_CLUHA</name>
<evidence type="ECO:0000313" key="4">
    <source>
        <dbReference type="Proteomes" id="UP000515152"/>
    </source>
</evidence>
<dbReference type="Proteomes" id="UP000515152">
    <property type="component" value="Chromosome 8"/>
</dbReference>
<organism evidence="4 5">
    <name type="scientific">Clupea harengus</name>
    <name type="common">Atlantic herring</name>
    <dbReference type="NCBI Taxonomy" id="7950"/>
    <lineage>
        <taxon>Eukaryota</taxon>
        <taxon>Metazoa</taxon>
        <taxon>Chordata</taxon>
        <taxon>Craniata</taxon>
        <taxon>Vertebrata</taxon>
        <taxon>Euteleostomi</taxon>
        <taxon>Actinopterygii</taxon>
        <taxon>Neopterygii</taxon>
        <taxon>Teleostei</taxon>
        <taxon>Clupei</taxon>
        <taxon>Clupeiformes</taxon>
        <taxon>Clupeoidei</taxon>
        <taxon>Clupeidae</taxon>
        <taxon>Clupea</taxon>
    </lineage>
</organism>
<dbReference type="AlphaFoldDB" id="A0A6P8FXA3"/>
<feature type="chain" id="PRO_5027679225" evidence="3">
    <location>
        <begin position="21"/>
        <end position="280"/>
    </location>
</feature>
<accession>A0A6P8FXA3</accession>
<feature type="signal peptide" evidence="3">
    <location>
        <begin position="1"/>
        <end position="20"/>
    </location>
</feature>
<keyword evidence="2" id="KW-0472">Membrane</keyword>